<evidence type="ECO:0000313" key="13">
    <source>
        <dbReference type="EMBL" id="OWF49494.1"/>
    </source>
</evidence>
<keyword evidence="9" id="KW-0539">Nucleus</keyword>
<dbReference type="AlphaFoldDB" id="A0A210QL88"/>
<sequence>MSSCASSAQKKLSSSLKERLKRCGRYHSSPIGPPTKKRIYYPDSTLPQTPVSTETNAKGDNRQDNLLSPVRLAAGFTDEAMGTSYGPSSTPLRSEKLKIDSTTSAKSENISAFTSPSECSNMVNISKATYRKHALKTPTVDSSLSPETRDTTSNEISRTISIIASPIASDGINSYNKRQSQGVRQVELCSLTPDTTHLVQKNITKDVSGHKIISEQRYERTPIRSRNVSSCKPSRLHFSGMSDSSYIDNDTEGSSAACKPTEQVGFQITSAKETNSRAKSISTDDTEMLQEKYDRLKNTLTEKEEELRKLNMVKMYRTKNDLDSLGVLVSKWRMTSQQALIVLHNKLQDPKPSLTQLIDHLQIEHSLVHFNPEDETFLVES</sequence>
<dbReference type="Pfam" id="PF10376">
    <property type="entry name" value="Mei5"/>
    <property type="match status" value="1"/>
</dbReference>
<evidence type="ECO:0000256" key="2">
    <source>
        <dbReference type="ARBA" id="ARBA00008729"/>
    </source>
</evidence>
<feature type="coiled-coil region" evidence="11">
    <location>
        <begin position="286"/>
        <end position="313"/>
    </location>
</feature>
<dbReference type="GO" id="GO:0003713">
    <property type="term" value="F:transcription coactivator activity"/>
    <property type="evidence" value="ECO:0007669"/>
    <property type="project" value="InterPro"/>
</dbReference>
<feature type="compositionally biased region" description="Polar residues" evidence="12">
    <location>
        <begin position="45"/>
        <end position="56"/>
    </location>
</feature>
<evidence type="ECO:0000256" key="9">
    <source>
        <dbReference type="ARBA" id="ARBA00023242"/>
    </source>
</evidence>
<comment type="similarity">
    <text evidence="2">Belongs to the SFR1/MEI5 family.</text>
</comment>
<dbReference type="GO" id="GO:0032798">
    <property type="term" value="C:Swi5-Sfr1 complex"/>
    <property type="evidence" value="ECO:0007669"/>
    <property type="project" value="InterPro"/>
</dbReference>
<keyword evidence="14" id="KW-1185">Reference proteome</keyword>
<evidence type="ECO:0000256" key="5">
    <source>
        <dbReference type="ARBA" id="ARBA00023015"/>
    </source>
</evidence>
<dbReference type="Proteomes" id="UP000242188">
    <property type="component" value="Unassembled WGS sequence"/>
</dbReference>
<organism evidence="13 14">
    <name type="scientific">Mizuhopecten yessoensis</name>
    <name type="common">Japanese scallop</name>
    <name type="synonym">Patinopecten yessoensis</name>
    <dbReference type="NCBI Taxonomy" id="6573"/>
    <lineage>
        <taxon>Eukaryota</taxon>
        <taxon>Metazoa</taxon>
        <taxon>Spiralia</taxon>
        <taxon>Lophotrochozoa</taxon>
        <taxon>Mollusca</taxon>
        <taxon>Bivalvia</taxon>
        <taxon>Autobranchia</taxon>
        <taxon>Pteriomorphia</taxon>
        <taxon>Pectinida</taxon>
        <taxon>Pectinoidea</taxon>
        <taxon>Pectinidae</taxon>
        <taxon>Mizuhopecten</taxon>
    </lineage>
</organism>
<name>A0A210QL88_MIZYE</name>
<dbReference type="EMBL" id="NEDP02003088">
    <property type="protein sequence ID" value="OWF49494.1"/>
    <property type="molecule type" value="Genomic_DNA"/>
</dbReference>
<evidence type="ECO:0000256" key="4">
    <source>
        <dbReference type="ARBA" id="ARBA00022763"/>
    </source>
</evidence>
<dbReference type="InterPro" id="IPR018468">
    <property type="entry name" value="SFR1/Mei5"/>
</dbReference>
<evidence type="ECO:0000256" key="8">
    <source>
        <dbReference type="ARBA" id="ARBA00023204"/>
    </source>
</evidence>
<evidence type="ECO:0000256" key="6">
    <source>
        <dbReference type="ARBA" id="ARBA00023054"/>
    </source>
</evidence>
<dbReference type="Gene3D" id="6.10.140.1020">
    <property type="match status" value="1"/>
</dbReference>
<dbReference type="OrthoDB" id="10051617at2759"/>
<evidence type="ECO:0000256" key="1">
    <source>
        <dbReference type="ARBA" id="ARBA00004123"/>
    </source>
</evidence>
<dbReference type="InterPro" id="IPR042429">
    <property type="entry name" value="SFR1"/>
</dbReference>
<keyword evidence="5" id="KW-0805">Transcription regulation</keyword>
<evidence type="ECO:0000313" key="14">
    <source>
        <dbReference type="Proteomes" id="UP000242188"/>
    </source>
</evidence>
<evidence type="ECO:0000256" key="7">
    <source>
        <dbReference type="ARBA" id="ARBA00023163"/>
    </source>
</evidence>
<keyword evidence="6 11" id="KW-0175">Coiled coil</keyword>
<feature type="compositionally biased region" description="Low complexity" evidence="12">
    <location>
        <begin position="1"/>
        <end position="15"/>
    </location>
</feature>
<comment type="subcellular location">
    <subcellularLocation>
        <location evidence="1">Nucleus</location>
    </subcellularLocation>
</comment>
<dbReference type="PANTHER" id="PTHR28643">
    <property type="entry name" value="SWI5-DEPENDENT RECOMBINATION DNA REPAIR PROTEIN 1 HOMOLOG"/>
    <property type="match status" value="1"/>
</dbReference>
<keyword evidence="8" id="KW-0234">DNA repair</keyword>
<proteinExistence type="inferred from homology"/>
<evidence type="ECO:0000256" key="11">
    <source>
        <dbReference type="SAM" id="Coils"/>
    </source>
</evidence>
<accession>A0A210QL88</accession>
<keyword evidence="7" id="KW-0804">Transcription</keyword>
<evidence type="ECO:0000256" key="12">
    <source>
        <dbReference type="SAM" id="MobiDB-lite"/>
    </source>
</evidence>
<reference evidence="13 14" key="1">
    <citation type="journal article" date="2017" name="Nat. Ecol. Evol.">
        <title>Scallop genome provides insights into evolution of bilaterian karyotype and development.</title>
        <authorList>
            <person name="Wang S."/>
            <person name="Zhang J."/>
            <person name="Jiao W."/>
            <person name="Li J."/>
            <person name="Xun X."/>
            <person name="Sun Y."/>
            <person name="Guo X."/>
            <person name="Huan P."/>
            <person name="Dong B."/>
            <person name="Zhang L."/>
            <person name="Hu X."/>
            <person name="Sun X."/>
            <person name="Wang J."/>
            <person name="Zhao C."/>
            <person name="Wang Y."/>
            <person name="Wang D."/>
            <person name="Huang X."/>
            <person name="Wang R."/>
            <person name="Lv J."/>
            <person name="Li Y."/>
            <person name="Zhang Z."/>
            <person name="Liu B."/>
            <person name="Lu W."/>
            <person name="Hui Y."/>
            <person name="Liang J."/>
            <person name="Zhou Z."/>
            <person name="Hou R."/>
            <person name="Li X."/>
            <person name="Liu Y."/>
            <person name="Li H."/>
            <person name="Ning X."/>
            <person name="Lin Y."/>
            <person name="Zhao L."/>
            <person name="Xing Q."/>
            <person name="Dou J."/>
            <person name="Li Y."/>
            <person name="Mao J."/>
            <person name="Guo H."/>
            <person name="Dou H."/>
            <person name="Li T."/>
            <person name="Mu C."/>
            <person name="Jiang W."/>
            <person name="Fu Q."/>
            <person name="Fu X."/>
            <person name="Miao Y."/>
            <person name="Liu J."/>
            <person name="Yu Q."/>
            <person name="Li R."/>
            <person name="Liao H."/>
            <person name="Li X."/>
            <person name="Kong Y."/>
            <person name="Jiang Z."/>
            <person name="Chourrout D."/>
            <person name="Li R."/>
            <person name="Bao Z."/>
        </authorList>
    </citation>
    <scope>NUCLEOTIDE SEQUENCE [LARGE SCALE GENOMIC DNA]</scope>
    <source>
        <strain evidence="13 14">PY_sf001</strain>
    </source>
</reference>
<dbReference type="PANTHER" id="PTHR28643:SF1">
    <property type="entry name" value="SWI5-DEPENDENT RECOMBINATION DNA REPAIR PROTEIN 1 HOMOLOG"/>
    <property type="match status" value="1"/>
</dbReference>
<dbReference type="GO" id="GO:0000724">
    <property type="term" value="P:double-strand break repair via homologous recombination"/>
    <property type="evidence" value="ECO:0007669"/>
    <property type="project" value="InterPro"/>
</dbReference>
<keyword evidence="4" id="KW-0227">DNA damage</keyword>
<gene>
    <name evidence="13" type="ORF">KP79_PYT17523</name>
</gene>
<feature type="region of interest" description="Disordered" evidence="12">
    <location>
        <begin position="1"/>
        <end position="64"/>
    </location>
</feature>
<comment type="caution">
    <text evidence="13">The sequence shown here is derived from an EMBL/GenBank/DDBJ whole genome shotgun (WGS) entry which is preliminary data.</text>
</comment>
<evidence type="ECO:0000256" key="3">
    <source>
        <dbReference type="ARBA" id="ARBA00014688"/>
    </source>
</evidence>
<evidence type="ECO:0000256" key="10">
    <source>
        <dbReference type="ARBA" id="ARBA00033234"/>
    </source>
</evidence>
<protein>
    <recommendedName>
        <fullName evidence="3">Swi5-dependent recombination DNA repair protein 1 homolog</fullName>
    </recommendedName>
    <alternativeName>
        <fullName evidence="10">Meiosis protein 5 homolog</fullName>
    </alternativeName>
</protein>